<dbReference type="STRING" id="450378.GCA_001661675_03676"/>
<evidence type="ECO:0000256" key="2">
    <source>
        <dbReference type="ARBA" id="ARBA00022741"/>
    </source>
</evidence>
<keyword evidence="5" id="KW-0614">Plasmid</keyword>
<evidence type="ECO:0000259" key="4">
    <source>
        <dbReference type="SMART" id="SM00382"/>
    </source>
</evidence>
<gene>
    <name evidence="5" type="ORF">A9D14_18305</name>
</gene>
<dbReference type="Gene3D" id="3.40.50.300">
    <property type="entry name" value="P-loop containing nucleotide triphosphate hydrolases"/>
    <property type="match status" value="2"/>
</dbReference>
<dbReference type="GO" id="GO:0016887">
    <property type="term" value="F:ATP hydrolysis activity"/>
    <property type="evidence" value="ECO:0007669"/>
    <property type="project" value="InterPro"/>
</dbReference>
<dbReference type="AlphaFoldDB" id="A0A217EYV0"/>
<dbReference type="InterPro" id="IPR050221">
    <property type="entry name" value="26S_Proteasome_ATPase"/>
</dbReference>
<dbReference type="SUPFAM" id="SSF52540">
    <property type="entry name" value="P-loop containing nucleoside triphosphate hydrolases"/>
    <property type="match status" value="2"/>
</dbReference>
<protein>
    <recommendedName>
        <fullName evidence="4">AAA+ ATPase domain-containing protein</fullName>
    </recommendedName>
</protein>
<evidence type="ECO:0000256" key="1">
    <source>
        <dbReference type="ARBA" id="ARBA00006914"/>
    </source>
</evidence>
<keyword evidence="2" id="KW-0547">Nucleotide-binding</keyword>
<dbReference type="CDD" id="cd19481">
    <property type="entry name" value="RecA-like_protease"/>
    <property type="match status" value="1"/>
</dbReference>
<sequence>MDCASHDLEKAELDILLLTIAETIERMGTYQRHVVGKSLLCELSDRFGIDAGWLGLHDRHKTSARAAQILQLVPAIIRARKLRRRSNALDKRMDWLGRAFGLDRVERDGLNILARLELFPEWRSLVESIIRSGHLTLDLLAKMTGHGKGVLDQRFHAGSRLVRAGLIHSDADGDIRVGQFLARLTRMRLSRPEALTERLMPEAGPSRLGHHDFAHLGREAELALSLVAARKGASILLYGPPGTGKTEFALHIVRSAGLIPVMAGMTDEHGDEPNRRDRIAHVTLLRELTRGQESHAIIADEADDILHYDWSSDSRNSFSKAWLNAFVDAPGPPTIWIVNDVSSLAETTVRRMDHAVRFDLPPAAVRRRIVGRHARIAGLALTGVQTSALAALPASPAVLETAVSGAATIGGGIEDAQLIGSGLVEALTGSPPPPFSLPAAYDPELARADRDLTDLARRLASSADRSWSLLFHGASGTGKSAFAHYVASAMGLDIQVERGSDLLDSYVGGTERLIAAAFHRAARQKAVLLIDEADDFLSDRRGAVRSWERTMVSEMLRQMEALRAPFIATSNLADRLDPATQRRFTLQAEFKVLDEGRANTQFRRWFGIDSPSAMPLVGLTPGDFAQVSRRARLLGENGADRLARWLLNEARARGAVRQPLGFRA</sequence>
<dbReference type="InterPro" id="IPR003593">
    <property type="entry name" value="AAA+_ATPase"/>
</dbReference>
<organism evidence="5 6">
    <name type="scientific">Croceicoccus marinus</name>
    <dbReference type="NCBI Taxonomy" id="450378"/>
    <lineage>
        <taxon>Bacteria</taxon>
        <taxon>Pseudomonadati</taxon>
        <taxon>Pseudomonadota</taxon>
        <taxon>Alphaproteobacteria</taxon>
        <taxon>Sphingomonadales</taxon>
        <taxon>Erythrobacteraceae</taxon>
        <taxon>Croceicoccus</taxon>
    </lineage>
</organism>
<dbReference type="InterPro" id="IPR027417">
    <property type="entry name" value="P-loop_NTPase"/>
</dbReference>
<dbReference type="GO" id="GO:0005524">
    <property type="term" value="F:ATP binding"/>
    <property type="evidence" value="ECO:0007669"/>
    <property type="project" value="UniProtKB-KW"/>
</dbReference>
<geneLocation type="plasmid" evidence="6">
    <name>pcme4a9ii</name>
</geneLocation>
<accession>A0A217EYV0</accession>
<keyword evidence="3" id="KW-0067">ATP-binding</keyword>
<reference evidence="5 6" key="1">
    <citation type="submission" date="2017-01" db="EMBL/GenBank/DDBJ databases">
        <title>Complete genome sequence of esterase-producing bacterium Croceicoccus marinus E4A9.</title>
        <authorList>
            <person name="Wu Y.-H."/>
            <person name="Cheng H."/>
            <person name="Xu L."/>
            <person name="Huo Y.-Y."/>
            <person name="Wang C.-S."/>
            <person name="Xu X.-W."/>
        </authorList>
    </citation>
    <scope>NUCLEOTIDE SEQUENCE [LARGE SCALE GENOMIC DNA]</scope>
    <source>
        <strain evidence="5 6">E4A9</strain>
        <plasmid evidence="6">Plasmid pcme4a9ii</plasmid>
    </source>
</reference>
<dbReference type="InterPro" id="IPR003959">
    <property type="entry name" value="ATPase_AAA_core"/>
</dbReference>
<dbReference type="PANTHER" id="PTHR23073">
    <property type="entry name" value="26S PROTEASOME REGULATORY SUBUNIT"/>
    <property type="match status" value="1"/>
</dbReference>
<dbReference type="Pfam" id="PF00004">
    <property type="entry name" value="AAA"/>
    <property type="match status" value="2"/>
</dbReference>
<dbReference type="EMBL" id="CP019604">
    <property type="protein sequence ID" value="ARU18308.1"/>
    <property type="molecule type" value="Genomic_DNA"/>
</dbReference>
<proteinExistence type="inferred from homology"/>
<evidence type="ECO:0000313" key="6">
    <source>
        <dbReference type="Proteomes" id="UP000195807"/>
    </source>
</evidence>
<dbReference type="KEGG" id="cman:A9D14_18305"/>
<evidence type="ECO:0000313" key="5">
    <source>
        <dbReference type="EMBL" id="ARU18308.1"/>
    </source>
</evidence>
<feature type="domain" description="AAA+ ATPase" evidence="4">
    <location>
        <begin position="465"/>
        <end position="594"/>
    </location>
</feature>
<dbReference type="RefSeq" id="WP_066850830.1">
    <property type="nucleotide sequence ID" value="NZ_CP019604.1"/>
</dbReference>
<dbReference type="SMART" id="SM00382">
    <property type="entry name" value="AAA"/>
    <property type="match status" value="2"/>
</dbReference>
<dbReference type="Proteomes" id="UP000195807">
    <property type="component" value="Plasmid pCME4A9II"/>
</dbReference>
<name>A0A217EYV0_9SPHN</name>
<keyword evidence="6" id="KW-1185">Reference proteome</keyword>
<comment type="similarity">
    <text evidence="1">Belongs to the AAA ATPase family.</text>
</comment>
<feature type="domain" description="AAA+ ATPase" evidence="4">
    <location>
        <begin position="231"/>
        <end position="362"/>
    </location>
</feature>
<evidence type="ECO:0000256" key="3">
    <source>
        <dbReference type="ARBA" id="ARBA00022840"/>
    </source>
</evidence>